<dbReference type="InterPro" id="IPR007844">
    <property type="entry name" value="AsmA"/>
</dbReference>
<dbReference type="RefSeq" id="WP_307059440.1">
    <property type="nucleotide sequence ID" value="NZ_JAUSUH010000003.1"/>
</dbReference>
<dbReference type="EMBL" id="JAUSUH010000003">
    <property type="protein sequence ID" value="MDQ0347278.1"/>
    <property type="molecule type" value="Genomic_DNA"/>
</dbReference>
<name>A0ABU0DG20_9HYPH</name>
<accession>A0ABU0DG20</accession>
<dbReference type="PANTHER" id="PTHR30441">
    <property type="entry name" value="DUF748 DOMAIN-CONTAINING PROTEIN"/>
    <property type="match status" value="1"/>
</dbReference>
<dbReference type="Pfam" id="PF05170">
    <property type="entry name" value="AsmA"/>
    <property type="match status" value="2"/>
</dbReference>
<evidence type="ECO:0000259" key="1">
    <source>
        <dbReference type="Pfam" id="PF05170"/>
    </source>
</evidence>
<comment type="caution">
    <text evidence="2">The sequence shown here is derived from an EMBL/GenBank/DDBJ whole genome shotgun (WGS) entry which is preliminary data.</text>
</comment>
<evidence type="ECO:0000313" key="2">
    <source>
        <dbReference type="EMBL" id="MDQ0347278.1"/>
    </source>
</evidence>
<protein>
    <submittedName>
        <fullName evidence="2">AsmA protein</fullName>
    </submittedName>
</protein>
<dbReference type="Proteomes" id="UP001238467">
    <property type="component" value="Unassembled WGS sequence"/>
</dbReference>
<keyword evidence="3" id="KW-1185">Reference proteome</keyword>
<organism evidence="2 3">
    <name type="scientific">Ancylobacter vacuolatus</name>
    <dbReference type="NCBI Taxonomy" id="223389"/>
    <lineage>
        <taxon>Bacteria</taxon>
        <taxon>Pseudomonadati</taxon>
        <taxon>Pseudomonadota</taxon>
        <taxon>Alphaproteobacteria</taxon>
        <taxon>Hyphomicrobiales</taxon>
        <taxon>Xanthobacteraceae</taxon>
        <taxon>Ancylobacter</taxon>
    </lineage>
</organism>
<dbReference type="InterPro" id="IPR052894">
    <property type="entry name" value="AsmA-related"/>
</dbReference>
<sequence length="667" mass="67450">MKKFIPFLLVPLALAMVAGVLAPKLASEETLREQARAMIAAATGAEPTLDGPVSFAVLPWPALTLGAVSLNDPRAKLDVPHMRVVLDLLPLLAGHVRADHIELTDARLTLADPGDGLAALSGFIGALGTAESRGDLVVTNGSVGIARGAAVDILIPQADLTIGWRGGGSVEVAGRAQWRGEPLEIDGRLTGLRALAVGEVGGLTLSLSAPLARASFTGGARLAGGPVVSGDLKVSAGQLREALAWLGMEAPTERGFGAFDLRGMALVSAQGAQLSQARLDLDGNSGVGAFNLRIDGARPMLQGSLASETIDLSPYGELSLSSPHQSGWSREAIDLGPTQAMDVELRLSAGRVRLGGADLQRMAASATAKGGRLSLTIGEAEAWGGLFRASLQLSPRPAGPGMNVRMDLSADDVALGAALGELFRFQRLEGTGSFRLSAVGGGTSIMDIAQGLGGAFTLTGSQGGLVGIDVGRILARLEKRPLSGGDLRGGRTPFAEIVVDARIAGGVVKLDRLDLSSDTLHVALAGESPVASRALDLSGLAQLVRAAPAGKAGATMSDARNGAGPDAVDSAGAAAADTVLPGMAASLTAADPAGLADGSSAANGTSAANGGSPQAAPAVAFSLPFIVRGDWQRPILLPDPQALIRRSGAGRALLGPTEKLDVSVPAP</sequence>
<gene>
    <name evidence="2" type="ORF">J2S76_001702</name>
</gene>
<evidence type="ECO:0000313" key="3">
    <source>
        <dbReference type="Proteomes" id="UP001238467"/>
    </source>
</evidence>
<proteinExistence type="predicted"/>
<feature type="domain" description="AsmA" evidence="1">
    <location>
        <begin position="324"/>
        <end position="510"/>
    </location>
</feature>
<dbReference type="PANTHER" id="PTHR30441:SF4">
    <property type="entry name" value="PROTEIN ASMA"/>
    <property type="match status" value="1"/>
</dbReference>
<reference evidence="2 3" key="1">
    <citation type="submission" date="2023-07" db="EMBL/GenBank/DDBJ databases">
        <title>Genomic Encyclopedia of Type Strains, Phase IV (KMG-IV): sequencing the most valuable type-strain genomes for metagenomic binning, comparative biology and taxonomic classification.</title>
        <authorList>
            <person name="Goeker M."/>
        </authorList>
    </citation>
    <scope>NUCLEOTIDE SEQUENCE [LARGE SCALE GENOMIC DNA]</scope>
    <source>
        <strain evidence="2 3">DSM 1277</strain>
    </source>
</reference>
<feature type="domain" description="AsmA" evidence="1">
    <location>
        <begin position="9"/>
        <end position="116"/>
    </location>
</feature>